<feature type="non-terminal residue" evidence="3">
    <location>
        <position position="1"/>
    </location>
</feature>
<feature type="compositionally biased region" description="Basic and acidic residues" evidence="1">
    <location>
        <begin position="17"/>
        <end position="28"/>
    </location>
</feature>
<dbReference type="Pfam" id="PF24497">
    <property type="entry name" value="MIT_ATG1"/>
    <property type="match status" value="1"/>
</dbReference>
<sequence>FGGSPSQDINRLRSNSLKHDTDLSHDGSEEISSQIQRQFIQEIELAEELAKNIEPGNTKMPDAMETIFEAALDLGKLGGVSSFTQENLINKNNQLVYAHSHINKRKRFQFH</sequence>
<accession>V4LPD3</accession>
<reference evidence="3 4" key="1">
    <citation type="journal article" date="2013" name="Front. Plant Sci.">
        <title>The Reference Genome of the Halophytic Plant Eutrema salsugineum.</title>
        <authorList>
            <person name="Yang R."/>
            <person name="Jarvis D.E."/>
            <person name="Chen H."/>
            <person name="Beilstein M.A."/>
            <person name="Grimwood J."/>
            <person name="Jenkins J."/>
            <person name="Shu S."/>
            <person name="Prochnik S."/>
            <person name="Xin M."/>
            <person name="Ma C."/>
            <person name="Schmutz J."/>
            <person name="Wing R.A."/>
            <person name="Mitchell-Olds T."/>
            <person name="Schumaker K.S."/>
            <person name="Wang X."/>
        </authorList>
    </citation>
    <scope>NUCLEOTIDE SEQUENCE [LARGE SCALE GENOMIC DNA]</scope>
</reference>
<proteinExistence type="predicted"/>
<dbReference type="Gramene" id="ESQ52435">
    <property type="protein sequence ID" value="ESQ52435"/>
    <property type="gene ID" value="EUTSA_v100163910mg"/>
</dbReference>
<organism evidence="3 4">
    <name type="scientific">Eutrema salsugineum</name>
    <name type="common">Saltwater cress</name>
    <name type="synonym">Sisymbrium salsugineum</name>
    <dbReference type="NCBI Taxonomy" id="72664"/>
    <lineage>
        <taxon>Eukaryota</taxon>
        <taxon>Viridiplantae</taxon>
        <taxon>Streptophyta</taxon>
        <taxon>Embryophyta</taxon>
        <taxon>Tracheophyta</taxon>
        <taxon>Spermatophyta</taxon>
        <taxon>Magnoliopsida</taxon>
        <taxon>eudicotyledons</taxon>
        <taxon>Gunneridae</taxon>
        <taxon>Pentapetalae</taxon>
        <taxon>rosids</taxon>
        <taxon>malvids</taxon>
        <taxon>Brassicales</taxon>
        <taxon>Brassicaceae</taxon>
        <taxon>Eutremeae</taxon>
        <taxon>Eutrema</taxon>
    </lineage>
</organism>
<evidence type="ECO:0000259" key="2">
    <source>
        <dbReference type="Pfam" id="PF24497"/>
    </source>
</evidence>
<evidence type="ECO:0000256" key="1">
    <source>
        <dbReference type="SAM" id="MobiDB-lite"/>
    </source>
</evidence>
<dbReference type="AlphaFoldDB" id="V4LPD3"/>
<dbReference type="InterPro" id="IPR056281">
    <property type="entry name" value="MIT_ATG1a/b/c"/>
</dbReference>
<protein>
    <recommendedName>
        <fullName evidence="2">ATG1a/b/c MIT domain-containing protein</fullName>
    </recommendedName>
</protein>
<evidence type="ECO:0000313" key="4">
    <source>
        <dbReference type="Proteomes" id="UP000030689"/>
    </source>
</evidence>
<name>V4LPD3_EUTSA</name>
<dbReference type="Proteomes" id="UP000030689">
    <property type="component" value="Unassembled WGS sequence"/>
</dbReference>
<feature type="domain" description="ATG1a/b/c MIT" evidence="2">
    <location>
        <begin position="3"/>
        <end position="54"/>
    </location>
</feature>
<gene>
    <name evidence="3" type="ORF">EUTSA_v100163910mg</name>
</gene>
<keyword evidence="4" id="KW-1185">Reference proteome</keyword>
<dbReference type="EMBL" id="KI517385">
    <property type="protein sequence ID" value="ESQ52435.1"/>
    <property type="molecule type" value="Genomic_DNA"/>
</dbReference>
<feature type="region of interest" description="Disordered" evidence="1">
    <location>
        <begin position="1"/>
        <end position="31"/>
    </location>
</feature>
<evidence type="ECO:0000313" key="3">
    <source>
        <dbReference type="EMBL" id="ESQ52435.1"/>
    </source>
</evidence>
<feature type="compositionally biased region" description="Polar residues" evidence="1">
    <location>
        <begin position="1"/>
        <end position="15"/>
    </location>
</feature>